<dbReference type="PROSITE" id="PS51667">
    <property type="entry name" value="WRC"/>
    <property type="match status" value="1"/>
</dbReference>
<accession>A0AAN9RU45</accession>
<gene>
    <name evidence="9" type="ORF">VNO78_28929</name>
</gene>
<dbReference type="GO" id="GO:0005524">
    <property type="term" value="F:ATP binding"/>
    <property type="evidence" value="ECO:0007669"/>
    <property type="project" value="UniProtKB-UniRule"/>
</dbReference>
<feature type="short sequence motif" description="Bipartite nuclear localization signal" evidence="4">
    <location>
        <begin position="251"/>
        <end position="261"/>
    </location>
</feature>
<comment type="function">
    <text evidence="5">Transcription activator.</text>
</comment>
<protein>
    <recommendedName>
        <fullName evidence="5">Growth-regulating factor</fullName>
    </recommendedName>
</protein>
<dbReference type="EMBL" id="JAYMYS010000008">
    <property type="protein sequence ID" value="KAK7383255.1"/>
    <property type="molecule type" value="Genomic_DNA"/>
</dbReference>
<evidence type="ECO:0000313" key="9">
    <source>
        <dbReference type="EMBL" id="KAK7383255.1"/>
    </source>
</evidence>
<keyword evidence="5" id="KW-0804">Transcription</keyword>
<evidence type="ECO:0000256" key="4">
    <source>
        <dbReference type="PROSITE-ProRule" id="PRU01002"/>
    </source>
</evidence>
<dbReference type="InterPro" id="IPR014977">
    <property type="entry name" value="WRC_dom"/>
</dbReference>
<dbReference type="PROSITE" id="PS51257">
    <property type="entry name" value="PROKAR_LIPOPROTEIN"/>
    <property type="match status" value="1"/>
</dbReference>
<evidence type="ECO:0000256" key="6">
    <source>
        <dbReference type="SAM" id="MobiDB-lite"/>
    </source>
</evidence>
<reference evidence="9 10" key="1">
    <citation type="submission" date="2024-01" db="EMBL/GenBank/DDBJ databases">
        <title>The genomes of 5 underutilized Papilionoideae crops provide insights into root nodulation and disease resistanc.</title>
        <authorList>
            <person name="Jiang F."/>
        </authorList>
    </citation>
    <scope>NUCLEOTIDE SEQUENCE [LARGE SCALE GENOMIC DNA]</scope>
    <source>
        <strain evidence="9">DUOXIRENSHENG_FW03</strain>
        <tissue evidence="9">Leaves</tissue>
    </source>
</reference>
<feature type="domain" description="WRC" evidence="8">
    <location>
        <begin position="246"/>
        <end position="290"/>
    </location>
</feature>
<dbReference type="AlphaFoldDB" id="A0AAN9RU45"/>
<evidence type="ECO:0000256" key="3">
    <source>
        <dbReference type="ARBA" id="ARBA00023242"/>
    </source>
</evidence>
<dbReference type="GO" id="GO:0005634">
    <property type="term" value="C:nucleus"/>
    <property type="evidence" value="ECO:0007669"/>
    <property type="project" value="UniProtKB-SubCell"/>
</dbReference>
<dbReference type="GO" id="GO:0099402">
    <property type="term" value="P:plant organ development"/>
    <property type="evidence" value="ECO:0007669"/>
    <property type="project" value="UniProtKB-ARBA"/>
</dbReference>
<dbReference type="PANTHER" id="PTHR31602">
    <property type="entry name" value="GROWTH-REGULATING FACTOR 5"/>
    <property type="match status" value="1"/>
</dbReference>
<sequence>MCLPFPKGAATTCVLLLFSCAAFFFSFMDLGLVGLEGLVGSDSASFTSSVATDPETKHKWCGSGVLKQERSSITSEDEWRTSKVAKTDDMSAASKAMFFHQRNSFLRSNATLFSDAHHQSQILSFSSPKSEPLLVDKASPNATLPFSYHQLSSYCRNTGYNSGSISMHEALAGVRGPFTPSQWMELEHQALIYKYITSNVPVPTHLLIPIRKALDSAAFCNFSTGLLRSNPLGWGGFHLGFSNNTDPEPGRCRRTDGKKWRCSRDAVVDQKYCERHMNRGRHRSRKPVEGQSGHALTTTTTPNASSNSNVVPSNTTTTTTNPFAHTNVILHHPLPPHSSSPFNTISRMFMSNKENHNTNERMQDGHTLPMLPPTLELKPKENTPFIINKQQIPYDESSRNNDFGLVSSDSLLNPSQKKSIASSGKNDSESQQRHPLRHFMDESPKPQSHHHRSSVWPELDNMQSDRTQLSISIPISSSDFMSFTTSSPSNEKSTLSPLRLSRELDPIQMGLGVGNGAPNESNTRPANWIPITWESSMGGPLGEVLNLSSITNNCIASEKCGKNTSALNLMKDGWDNSPSLGSSPTGVLQKTAFGSLSNSSAGSSPRAENNKEGATLCNAL</sequence>
<keyword evidence="3 4" id="KW-0539">Nucleus</keyword>
<dbReference type="SMART" id="SM00951">
    <property type="entry name" value="QLQ"/>
    <property type="match status" value="1"/>
</dbReference>
<proteinExistence type="inferred from homology"/>
<comment type="similarity">
    <text evidence="2 5">Belongs to the GRF family.</text>
</comment>
<dbReference type="Pfam" id="PF08879">
    <property type="entry name" value="WRC"/>
    <property type="match status" value="1"/>
</dbReference>
<feature type="compositionally biased region" description="Low complexity" evidence="6">
    <location>
        <begin position="297"/>
        <end position="320"/>
    </location>
</feature>
<dbReference type="PANTHER" id="PTHR31602:SF51">
    <property type="entry name" value="GROWTH-REGULATING FACTOR"/>
    <property type="match status" value="1"/>
</dbReference>
<feature type="compositionally biased region" description="Low complexity" evidence="6">
    <location>
        <begin position="595"/>
        <end position="604"/>
    </location>
</feature>
<dbReference type="Pfam" id="PF08880">
    <property type="entry name" value="QLQ"/>
    <property type="match status" value="1"/>
</dbReference>
<evidence type="ECO:0000313" key="10">
    <source>
        <dbReference type="Proteomes" id="UP001386955"/>
    </source>
</evidence>
<evidence type="ECO:0000256" key="1">
    <source>
        <dbReference type="ARBA" id="ARBA00004123"/>
    </source>
</evidence>
<dbReference type="InterPro" id="IPR014978">
    <property type="entry name" value="Gln-Leu-Gln_QLQ"/>
</dbReference>
<feature type="compositionally biased region" description="Polar residues" evidence="6">
    <location>
        <begin position="407"/>
        <end position="425"/>
    </location>
</feature>
<evidence type="ECO:0000259" key="7">
    <source>
        <dbReference type="PROSITE" id="PS51666"/>
    </source>
</evidence>
<organism evidence="9 10">
    <name type="scientific">Psophocarpus tetragonolobus</name>
    <name type="common">Winged bean</name>
    <name type="synonym">Dolichos tetragonolobus</name>
    <dbReference type="NCBI Taxonomy" id="3891"/>
    <lineage>
        <taxon>Eukaryota</taxon>
        <taxon>Viridiplantae</taxon>
        <taxon>Streptophyta</taxon>
        <taxon>Embryophyta</taxon>
        <taxon>Tracheophyta</taxon>
        <taxon>Spermatophyta</taxon>
        <taxon>Magnoliopsida</taxon>
        <taxon>eudicotyledons</taxon>
        <taxon>Gunneridae</taxon>
        <taxon>Pentapetalae</taxon>
        <taxon>rosids</taxon>
        <taxon>fabids</taxon>
        <taxon>Fabales</taxon>
        <taxon>Fabaceae</taxon>
        <taxon>Papilionoideae</taxon>
        <taxon>50 kb inversion clade</taxon>
        <taxon>NPAAA clade</taxon>
        <taxon>indigoferoid/millettioid clade</taxon>
        <taxon>Phaseoleae</taxon>
        <taxon>Psophocarpus</taxon>
    </lineage>
</organism>
<dbReference type="InterPro" id="IPR031137">
    <property type="entry name" value="GRF"/>
</dbReference>
<dbReference type="PROSITE" id="PS51666">
    <property type="entry name" value="QLQ"/>
    <property type="match status" value="1"/>
</dbReference>
<feature type="short sequence motif" description="Bipartite nuclear localization signal" evidence="4">
    <location>
        <begin position="279"/>
        <end position="286"/>
    </location>
</feature>
<dbReference type="GO" id="GO:0006351">
    <property type="term" value="P:DNA-templated transcription"/>
    <property type="evidence" value="ECO:0007669"/>
    <property type="project" value="UniProtKB-UniRule"/>
</dbReference>
<feature type="region of interest" description="Disordered" evidence="6">
    <location>
        <begin position="275"/>
        <end position="320"/>
    </location>
</feature>
<comment type="domain">
    <text evidence="5">The QLQ domain and WRC domain may be involved in protein-protein interaction and DNA-binding, respectively.</text>
</comment>
<keyword evidence="10" id="KW-1185">Reference proteome</keyword>
<feature type="region of interest" description="Disordered" evidence="6">
    <location>
        <begin position="391"/>
        <end position="433"/>
    </location>
</feature>
<keyword evidence="5" id="KW-0010">Activator</keyword>
<name>A0AAN9RU45_PSOTE</name>
<dbReference type="Proteomes" id="UP001386955">
    <property type="component" value="Unassembled WGS sequence"/>
</dbReference>
<comment type="caution">
    <text evidence="9">The sequence shown here is derived from an EMBL/GenBank/DDBJ whole genome shotgun (WGS) entry which is preliminary data.</text>
</comment>
<evidence type="ECO:0000259" key="8">
    <source>
        <dbReference type="PROSITE" id="PS51667"/>
    </source>
</evidence>
<evidence type="ECO:0000256" key="5">
    <source>
        <dbReference type="RuleBase" id="RU367127"/>
    </source>
</evidence>
<feature type="domain" description="QLQ" evidence="7">
    <location>
        <begin position="177"/>
        <end position="212"/>
    </location>
</feature>
<comment type="subcellular location">
    <subcellularLocation>
        <location evidence="1 4 5">Nucleus</location>
    </subcellularLocation>
</comment>
<dbReference type="GO" id="GO:0006355">
    <property type="term" value="P:regulation of DNA-templated transcription"/>
    <property type="evidence" value="ECO:0007669"/>
    <property type="project" value="InterPro"/>
</dbReference>
<feature type="region of interest" description="Disordered" evidence="6">
    <location>
        <begin position="594"/>
        <end position="614"/>
    </location>
</feature>
<evidence type="ECO:0000256" key="2">
    <source>
        <dbReference type="ARBA" id="ARBA00008122"/>
    </source>
</evidence>
<keyword evidence="5" id="KW-0805">Transcription regulation</keyword>